<accession>A0ABW7U5C4</accession>
<reference evidence="2 3" key="1">
    <citation type="submission" date="2024-10" db="EMBL/GenBank/DDBJ databases">
        <title>The Natural Products Discovery Center: Release of the First 8490 Sequenced Strains for Exploring Actinobacteria Biosynthetic Diversity.</title>
        <authorList>
            <person name="Kalkreuter E."/>
            <person name="Kautsar S.A."/>
            <person name="Yang D."/>
            <person name="Bader C.D."/>
            <person name="Teijaro C.N."/>
            <person name="Fluegel L."/>
            <person name="Davis C.M."/>
            <person name="Simpson J.R."/>
            <person name="Lauterbach L."/>
            <person name="Steele A.D."/>
            <person name="Gui C."/>
            <person name="Meng S."/>
            <person name="Li G."/>
            <person name="Viehrig K."/>
            <person name="Ye F."/>
            <person name="Su P."/>
            <person name="Kiefer A.F."/>
            <person name="Nichols A."/>
            <person name="Cepeda A.J."/>
            <person name="Yan W."/>
            <person name="Fan B."/>
            <person name="Jiang Y."/>
            <person name="Adhikari A."/>
            <person name="Zheng C.-J."/>
            <person name="Schuster L."/>
            <person name="Cowan T.M."/>
            <person name="Smanski M.J."/>
            <person name="Chevrette M.G."/>
            <person name="De Carvalho L.P.S."/>
            <person name="Shen B."/>
        </authorList>
    </citation>
    <scope>NUCLEOTIDE SEQUENCE [LARGE SCALE GENOMIC DNA]</scope>
    <source>
        <strain evidence="2 3">NPDC020602</strain>
    </source>
</reference>
<gene>
    <name evidence="2" type="ORF">ACH407_14840</name>
</gene>
<comment type="caution">
    <text evidence="2">The sequence shown here is derived from an EMBL/GenBank/DDBJ whole genome shotgun (WGS) entry which is preliminary data.</text>
</comment>
<evidence type="ECO:0000313" key="2">
    <source>
        <dbReference type="EMBL" id="MFI1714832.1"/>
    </source>
</evidence>
<dbReference type="PANTHER" id="PTHR46865">
    <property type="entry name" value="OXIDOREDUCTASE-RELATED"/>
    <property type="match status" value="1"/>
</dbReference>
<dbReference type="Gene3D" id="3.50.50.60">
    <property type="entry name" value="FAD/NAD(P)-binding domain"/>
    <property type="match status" value="1"/>
</dbReference>
<proteinExistence type="predicted"/>
<evidence type="ECO:0000256" key="1">
    <source>
        <dbReference type="SAM" id="MobiDB-lite"/>
    </source>
</evidence>
<feature type="region of interest" description="Disordered" evidence="1">
    <location>
        <begin position="207"/>
        <end position="229"/>
    </location>
</feature>
<dbReference type="InterPro" id="IPR051704">
    <property type="entry name" value="FAD_aromatic-hydroxylase"/>
</dbReference>
<dbReference type="RefSeq" id="WP_398709403.1">
    <property type="nucleotide sequence ID" value="NZ_JBIRUI010000005.1"/>
</dbReference>
<organism evidence="2 3">
    <name type="scientific">Streptomyces litmocidini</name>
    <dbReference type="NCBI Taxonomy" id="67318"/>
    <lineage>
        <taxon>Bacteria</taxon>
        <taxon>Bacillati</taxon>
        <taxon>Actinomycetota</taxon>
        <taxon>Actinomycetes</taxon>
        <taxon>Kitasatosporales</taxon>
        <taxon>Streptomycetaceae</taxon>
        <taxon>Streptomyces</taxon>
    </lineage>
</organism>
<evidence type="ECO:0000313" key="3">
    <source>
        <dbReference type="Proteomes" id="UP001611339"/>
    </source>
</evidence>
<dbReference type="PANTHER" id="PTHR46865:SF2">
    <property type="entry name" value="MONOOXYGENASE"/>
    <property type="match status" value="1"/>
</dbReference>
<name>A0ABW7U5C4_9ACTN</name>
<protein>
    <recommendedName>
        <fullName evidence="4">FAD-binding domain-containing protein</fullName>
    </recommendedName>
</protein>
<dbReference type="EMBL" id="JBIRUI010000005">
    <property type="protein sequence ID" value="MFI1714832.1"/>
    <property type="molecule type" value="Genomic_DNA"/>
</dbReference>
<dbReference type="InterPro" id="IPR036188">
    <property type="entry name" value="FAD/NAD-bd_sf"/>
</dbReference>
<dbReference type="SUPFAM" id="SSF51905">
    <property type="entry name" value="FAD/NAD(P)-binding domain"/>
    <property type="match status" value="1"/>
</dbReference>
<sequence length="229" mass="24282">MAGGHAVDLFRPAMNISEKTGVLPRIGERATGTTRMITHQEGSRRPVRVDLAKIFDAASDRHVEIMRDDLSAFHHDAARDDVEYLFGDSITQLRMDTWSRGRVTLVGDAGYCPGPAVGGSTSLAVVGASVLAGEPARTDDDHERAFPAYERARAEHVRGSRAGAPSAAKTLVPTSRLGVWGLARGARLISSLPAGPGRALLRLAATSARRHGSVTVDDHPSPPDAPGEP</sequence>
<keyword evidence="3" id="KW-1185">Reference proteome</keyword>
<dbReference type="Proteomes" id="UP001611339">
    <property type="component" value="Unassembled WGS sequence"/>
</dbReference>
<evidence type="ECO:0008006" key="4">
    <source>
        <dbReference type="Google" id="ProtNLM"/>
    </source>
</evidence>